<evidence type="ECO:0000256" key="17">
    <source>
        <dbReference type="ARBA" id="ARBA00023004"/>
    </source>
</evidence>
<dbReference type="PRINTS" id="PR00344">
    <property type="entry name" value="BCTRLSENSOR"/>
</dbReference>
<dbReference type="PANTHER" id="PTHR24421:SF37">
    <property type="entry name" value="SENSOR HISTIDINE KINASE NARS"/>
    <property type="match status" value="1"/>
</dbReference>
<evidence type="ECO:0000256" key="2">
    <source>
        <dbReference type="ARBA" id="ARBA00001966"/>
    </source>
</evidence>
<dbReference type="InterPro" id="IPR011712">
    <property type="entry name" value="Sig_transdc_His_kin_sub3_dim/P"/>
</dbReference>
<accession>A0ABS7CH63</accession>
<dbReference type="InterPro" id="IPR005467">
    <property type="entry name" value="His_kinase_dom"/>
</dbReference>
<keyword evidence="13" id="KW-0547">Nucleotide-binding</keyword>
<evidence type="ECO:0000256" key="16">
    <source>
        <dbReference type="ARBA" id="ARBA00022989"/>
    </source>
</evidence>
<evidence type="ECO:0000256" key="14">
    <source>
        <dbReference type="ARBA" id="ARBA00022777"/>
    </source>
</evidence>
<dbReference type="Pfam" id="PF07730">
    <property type="entry name" value="HisKA_3"/>
    <property type="match status" value="1"/>
</dbReference>
<keyword evidence="15" id="KW-0067">ATP-binding</keyword>
<dbReference type="CDD" id="cd16917">
    <property type="entry name" value="HATPase_UhpB-NarQ-NarX-like"/>
    <property type="match status" value="1"/>
</dbReference>
<dbReference type="InterPro" id="IPR003594">
    <property type="entry name" value="HATPase_dom"/>
</dbReference>
<evidence type="ECO:0000256" key="20">
    <source>
        <dbReference type="ARBA" id="ARBA00023136"/>
    </source>
</evidence>
<comment type="cofactor">
    <cofactor evidence="2">
        <name>[4Fe-4S] cluster</name>
        <dbReference type="ChEBI" id="CHEBI:49883"/>
    </cofactor>
</comment>
<comment type="subcellular location">
    <subcellularLocation>
        <location evidence="4">Cell membrane</location>
        <topology evidence="4">Multi-pass membrane protein</topology>
    </subcellularLocation>
    <subcellularLocation>
        <location evidence="3">Cytoplasm</location>
    </subcellularLocation>
</comment>
<evidence type="ECO:0000256" key="13">
    <source>
        <dbReference type="ARBA" id="ARBA00022741"/>
    </source>
</evidence>
<keyword evidence="20" id="KW-0472">Membrane</keyword>
<dbReference type="InterPro" id="IPR036890">
    <property type="entry name" value="HATPase_C_sf"/>
</dbReference>
<sequence length="209" mass="22961">AIVEERERLARELHDAVSQQLFAISLMTSALVESADLNAEKPRKQIEMVEKMAGNAQNEMRALLRQLRPATLEGKSLKEGLEELLEEMADKQSLTIRSEIELVEGLPKGVEDHLFRITQEGLSNILRHSEATSATVRLGLYNHQVHLRITDNGIGFNRDAAKSSSYGLKTVQERANEIGGVATVVSSPGKGTQVDVKVPIIGNEGDKQP</sequence>
<dbReference type="Pfam" id="PF02518">
    <property type="entry name" value="HATPase_c"/>
    <property type="match status" value="1"/>
</dbReference>
<organism evidence="24 25">
    <name type="scientific">Paenibacillus sepulcri</name>
    <dbReference type="NCBI Taxonomy" id="359917"/>
    <lineage>
        <taxon>Bacteria</taxon>
        <taxon>Bacillati</taxon>
        <taxon>Bacillota</taxon>
        <taxon>Bacilli</taxon>
        <taxon>Bacillales</taxon>
        <taxon>Paenibacillaceae</taxon>
        <taxon>Paenibacillus</taxon>
    </lineage>
</organism>
<evidence type="ECO:0000256" key="8">
    <source>
        <dbReference type="ARBA" id="ARBA00022485"/>
    </source>
</evidence>
<comment type="caution">
    <text evidence="24">The sequence shown here is derived from an EMBL/GenBank/DDBJ whole genome shotgun (WGS) entry which is preliminary data.</text>
</comment>
<comment type="catalytic activity">
    <reaction evidence="1">
        <text>ATP + protein L-histidine = ADP + protein N-phospho-L-histidine.</text>
        <dbReference type="EC" id="2.7.13.3"/>
    </reaction>
</comment>
<evidence type="ECO:0000256" key="12">
    <source>
        <dbReference type="ARBA" id="ARBA00022723"/>
    </source>
</evidence>
<evidence type="ECO:0000256" key="9">
    <source>
        <dbReference type="ARBA" id="ARBA00022490"/>
    </source>
</evidence>
<dbReference type="GO" id="GO:0016301">
    <property type="term" value="F:kinase activity"/>
    <property type="evidence" value="ECO:0007669"/>
    <property type="project" value="UniProtKB-KW"/>
</dbReference>
<keyword evidence="16" id="KW-1133">Transmembrane helix</keyword>
<dbReference type="PANTHER" id="PTHR24421">
    <property type="entry name" value="NITRATE/NITRITE SENSOR PROTEIN NARX-RELATED"/>
    <property type="match status" value="1"/>
</dbReference>
<keyword evidence="7" id="KW-1003">Cell membrane</keyword>
<feature type="non-terminal residue" evidence="24">
    <location>
        <position position="1"/>
    </location>
</feature>
<gene>
    <name evidence="24" type="ORF">K0U00_39900</name>
</gene>
<evidence type="ECO:0000256" key="19">
    <source>
        <dbReference type="ARBA" id="ARBA00023014"/>
    </source>
</evidence>
<keyword evidence="8" id="KW-0004">4Fe-4S</keyword>
<keyword evidence="12" id="KW-0479">Metal-binding</keyword>
<evidence type="ECO:0000256" key="11">
    <source>
        <dbReference type="ARBA" id="ARBA00022692"/>
    </source>
</evidence>
<evidence type="ECO:0000259" key="23">
    <source>
        <dbReference type="PROSITE" id="PS50109"/>
    </source>
</evidence>
<dbReference type="EMBL" id="JAHZIK010002107">
    <property type="protein sequence ID" value="MBW7460245.1"/>
    <property type="molecule type" value="Genomic_DNA"/>
</dbReference>
<dbReference type="Proteomes" id="UP001519887">
    <property type="component" value="Unassembled WGS sequence"/>
</dbReference>
<evidence type="ECO:0000256" key="22">
    <source>
        <dbReference type="ARBA" id="ARBA00030800"/>
    </source>
</evidence>
<evidence type="ECO:0000256" key="6">
    <source>
        <dbReference type="ARBA" id="ARBA00017322"/>
    </source>
</evidence>
<evidence type="ECO:0000256" key="18">
    <source>
        <dbReference type="ARBA" id="ARBA00023012"/>
    </source>
</evidence>
<name>A0ABS7CH63_9BACL</name>
<protein>
    <recommendedName>
        <fullName evidence="6">Oxygen sensor histidine kinase NreB</fullName>
        <ecNumber evidence="5">2.7.13.3</ecNumber>
    </recommendedName>
    <alternativeName>
        <fullName evidence="22">Nitrogen regulation protein B</fullName>
    </alternativeName>
</protein>
<evidence type="ECO:0000256" key="5">
    <source>
        <dbReference type="ARBA" id="ARBA00012438"/>
    </source>
</evidence>
<keyword evidence="9" id="KW-0963">Cytoplasm</keyword>
<keyword evidence="14 24" id="KW-0418">Kinase</keyword>
<evidence type="ECO:0000256" key="4">
    <source>
        <dbReference type="ARBA" id="ARBA00004651"/>
    </source>
</evidence>
<evidence type="ECO:0000256" key="15">
    <source>
        <dbReference type="ARBA" id="ARBA00022840"/>
    </source>
</evidence>
<evidence type="ECO:0000256" key="21">
    <source>
        <dbReference type="ARBA" id="ARBA00024827"/>
    </source>
</evidence>
<dbReference type="InterPro" id="IPR004358">
    <property type="entry name" value="Sig_transdc_His_kin-like_C"/>
</dbReference>
<proteinExistence type="predicted"/>
<evidence type="ECO:0000256" key="1">
    <source>
        <dbReference type="ARBA" id="ARBA00000085"/>
    </source>
</evidence>
<keyword evidence="18" id="KW-0902">Two-component regulatory system</keyword>
<keyword evidence="25" id="KW-1185">Reference proteome</keyword>
<keyword evidence="17" id="KW-0408">Iron</keyword>
<evidence type="ECO:0000313" key="25">
    <source>
        <dbReference type="Proteomes" id="UP001519887"/>
    </source>
</evidence>
<dbReference type="SMART" id="SM00387">
    <property type="entry name" value="HATPase_c"/>
    <property type="match status" value="1"/>
</dbReference>
<keyword evidence="10" id="KW-0808">Transferase</keyword>
<evidence type="ECO:0000256" key="10">
    <source>
        <dbReference type="ARBA" id="ARBA00022679"/>
    </source>
</evidence>
<evidence type="ECO:0000256" key="7">
    <source>
        <dbReference type="ARBA" id="ARBA00022475"/>
    </source>
</evidence>
<evidence type="ECO:0000313" key="24">
    <source>
        <dbReference type="EMBL" id="MBW7460245.1"/>
    </source>
</evidence>
<comment type="function">
    <text evidence="21">Member of the two-component regulatory system NreB/NreC involved in the control of dissimilatory nitrate/nitrite reduction in response to oxygen. NreB functions as a direct oxygen sensor histidine kinase which is autophosphorylated, in the absence of oxygen, probably at the conserved histidine residue, and transfers its phosphate group probably to a conserved aspartate residue of NreC. NreB/NreC activates the expression of the nitrate (narGHJI) and nitrite (nir) reductase operons, as well as the putative nitrate transporter gene narT.</text>
</comment>
<keyword evidence="19" id="KW-0411">Iron-sulfur</keyword>
<dbReference type="Gene3D" id="1.20.5.1930">
    <property type="match status" value="1"/>
</dbReference>
<dbReference type="InterPro" id="IPR050482">
    <property type="entry name" value="Sensor_HK_TwoCompSys"/>
</dbReference>
<dbReference type="Gene3D" id="3.30.565.10">
    <property type="entry name" value="Histidine kinase-like ATPase, C-terminal domain"/>
    <property type="match status" value="1"/>
</dbReference>
<dbReference type="PROSITE" id="PS50109">
    <property type="entry name" value="HIS_KIN"/>
    <property type="match status" value="1"/>
</dbReference>
<reference evidence="24 25" key="1">
    <citation type="submission" date="2021-07" db="EMBL/GenBank/DDBJ databases">
        <title>Paenibacillus radiodurans sp. nov., isolated from the southeastern edge of Tengger Desert.</title>
        <authorList>
            <person name="Zhang G."/>
        </authorList>
    </citation>
    <scope>NUCLEOTIDE SEQUENCE [LARGE SCALE GENOMIC DNA]</scope>
    <source>
        <strain evidence="24 25">CCM 7311</strain>
    </source>
</reference>
<dbReference type="EC" id="2.7.13.3" evidence="5"/>
<keyword evidence="11" id="KW-0812">Transmembrane</keyword>
<evidence type="ECO:0000256" key="3">
    <source>
        <dbReference type="ARBA" id="ARBA00004496"/>
    </source>
</evidence>
<feature type="domain" description="Histidine kinase" evidence="23">
    <location>
        <begin position="8"/>
        <end position="202"/>
    </location>
</feature>
<dbReference type="SUPFAM" id="SSF55874">
    <property type="entry name" value="ATPase domain of HSP90 chaperone/DNA topoisomerase II/histidine kinase"/>
    <property type="match status" value="1"/>
</dbReference>